<organism evidence="6 7">
    <name type="scientific">Candidatus Faecalibacterium intestinavium</name>
    <dbReference type="NCBI Taxonomy" id="2838580"/>
    <lineage>
        <taxon>Bacteria</taxon>
        <taxon>Bacillati</taxon>
        <taxon>Bacillota</taxon>
        <taxon>Clostridia</taxon>
        <taxon>Eubacteriales</taxon>
        <taxon>Oscillospiraceae</taxon>
        <taxon>Faecalibacterium</taxon>
    </lineage>
</organism>
<feature type="domain" description="Prephenate/arogenate dehydrogenase" evidence="5">
    <location>
        <begin position="5"/>
        <end position="285"/>
    </location>
</feature>
<dbReference type="Gene3D" id="1.10.3660.10">
    <property type="entry name" value="6-phosphogluconate dehydrogenase C-terminal like domain"/>
    <property type="match status" value="1"/>
</dbReference>
<dbReference type="InterPro" id="IPR036291">
    <property type="entry name" value="NAD(P)-bd_dom_sf"/>
</dbReference>
<dbReference type="PANTHER" id="PTHR21363">
    <property type="entry name" value="PREPHENATE DEHYDROGENASE"/>
    <property type="match status" value="1"/>
</dbReference>
<comment type="caution">
    <text evidence="6">The sequence shown here is derived from an EMBL/GenBank/DDBJ whole genome shotgun (WGS) entry which is preliminary data.</text>
</comment>
<gene>
    <name evidence="6" type="ORF">H9864_07120</name>
</gene>
<accession>A0A9E2NR70</accession>
<dbReference type="Pfam" id="PF20463">
    <property type="entry name" value="PDH_C"/>
    <property type="match status" value="1"/>
</dbReference>
<dbReference type="InterPro" id="IPR003099">
    <property type="entry name" value="Prephen_DH"/>
</dbReference>
<dbReference type="GO" id="GO:0004665">
    <property type="term" value="F:prephenate dehydrogenase (NADP+) activity"/>
    <property type="evidence" value="ECO:0007669"/>
    <property type="project" value="InterPro"/>
</dbReference>
<dbReference type="InterPro" id="IPR050812">
    <property type="entry name" value="Preph/Arog_dehydrog"/>
</dbReference>
<evidence type="ECO:0000256" key="2">
    <source>
        <dbReference type="ARBA" id="ARBA00023002"/>
    </source>
</evidence>
<dbReference type="InterPro" id="IPR046826">
    <property type="entry name" value="PDH_N"/>
</dbReference>
<evidence type="ECO:0000313" key="6">
    <source>
        <dbReference type="EMBL" id="MBU3820120.1"/>
    </source>
</evidence>
<dbReference type="PANTHER" id="PTHR21363:SF0">
    <property type="entry name" value="PREPHENATE DEHYDROGENASE [NADP(+)]"/>
    <property type="match status" value="1"/>
</dbReference>
<comment type="similarity">
    <text evidence="1">Belongs to the prephenate/arogenate dehydrogenase family.</text>
</comment>
<dbReference type="SUPFAM" id="SSF51735">
    <property type="entry name" value="NAD(P)-binding Rossmann-fold domains"/>
    <property type="match status" value="1"/>
</dbReference>
<evidence type="ECO:0000256" key="3">
    <source>
        <dbReference type="ARBA" id="ARBA00029440"/>
    </source>
</evidence>
<sequence>MDKSKRYLIVGLGLLGGKYALELTRAGYHVDGINRSEGHLQYALDHGYIQSGKTRDFEDLVRQADHIVFGLYPTTFLEWFRVYGKLLKPGCIFTDVSGVKTGLVNEIQALCPPGVEFIASHPMAGRETSSVEHAAEVNFAPANFIITPTGKNTPAGIAWAKELAQVLGFEHICTLSVEEHDRMIGYVSQLCHAIAVSLMCANDNASLSEYTGDSFRDLTRIARINEKMWSELFLWNKANLIAEIDQFEEALQQLRSALAAGDRDGLERIFRLSTERRAAFDKKER</sequence>
<dbReference type="EMBL" id="JAHLFH010000147">
    <property type="protein sequence ID" value="MBU3820120.1"/>
    <property type="molecule type" value="Genomic_DNA"/>
</dbReference>
<evidence type="ECO:0000256" key="1">
    <source>
        <dbReference type="ARBA" id="ARBA00007964"/>
    </source>
</evidence>
<dbReference type="GO" id="GO:0006571">
    <property type="term" value="P:tyrosine biosynthetic process"/>
    <property type="evidence" value="ECO:0007669"/>
    <property type="project" value="InterPro"/>
</dbReference>
<reference evidence="6" key="1">
    <citation type="journal article" date="2021" name="PeerJ">
        <title>Extensive microbial diversity within the chicken gut microbiome revealed by metagenomics and culture.</title>
        <authorList>
            <person name="Gilroy R."/>
            <person name="Ravi A."/>
            <person name="Getino M."/>
            <person name="Pursley I."/>
            <person name="Horton D.L."/>
            <person name="Alikhan N.F."/>
            <person name="Baker D."/>
            <person name="Gharbi K."/>
            <person name="Hall N."/>
            <person name="Watson M."/>
            <person name="Adriaenssens E.M."/>
            <person name="Foster-Nyarko E."/>
            <person name="Jarju S."/>
            <person name="Secka A."/>
            <person name="Antonio M."/>
            <person name="Oren A."/>
            <person name="Chaudhuri R.R."/>
            <person name="La Ragione R."/>
            <person name="Hildebrand F."/>
            <person name="Pallen M.J."/>
        </authorList>
    </citation>
    <scope>NUCLEOTIDE SEQUENCE</scope>
    <source>
        <strain evidence="6">742</strain>
    </source>
</reference>
<dbReference type="GO" id="GO:0008977">
    <property type="term" value="F:prephenate dehydrogenase (NAD+) activity"/>
    <property type="evidence" value="ECO:0007669"/>
    <property type="project" value="InterPro"/>
</dbReference>
<evidence type="ECO:0000313" key="7">
    <source>
        <dbReference type="Proteomes" id="UP000824178"/>
    </source>
</evidence>
<protein>
    <submittedName>
        <fullName evidence="6">Prephenate dehydrogenase</fullName>
    </submittedName>
</protein>
<dbReference type="SUPFAM" id="SSF48179">
    <property type="entry name" value="6-phosphogluconate dehydrogenase C-terminal domain-like"/>
    <property type="match status" value="1"/>
</dbReference>
<name>A0A9E2NR70_9FIRM</name>
<keyword evidence="2" id="KW-0560">Oxidoreductase</keyword>
<dbReference type="GO" id="GO:0070403">
    <property type="term" value="F:NAD+ binding"/>
    <property type="evidence" value="ECO:0007669"/>
    <property type="project" value="InterPro"/>
</dbReference>
<dbReference type="Gene3D" id="3.40.50.720">
    <property type="entry name" value="NAD(P)-binding Rossmann-like Domain"/>
    <property type="match status" value="1"/>
</dbReference>
<proteinExistence type="inferred from homology"/>
<dbReference type="InterPro" id="IPR046825">
    <property type="entry name" value="PDH_C"/>
</dbReference>
<dbReference type="AlphaFoldDB" id="A0A9E2NR70"/>
<keyword evidence="4" id="KW-0175">Coiled coil</keyword>
<comment type="pathway">
    <text evidence="3">Amino-acid biosynthesis.</text>
</comment>
<dbReference type="Pfam" id="PF02153">
    <property type="entry name" value="PDH_N"/>
    <property type="match status" value="1"/>
</dbReference>
<dbReference type="PROSITE" id="PS51176">
    <property type="entry name" value="PDH_ADH"/>
    <property type="match status" value="1"/>
</dbReference>
<dbReference type="InterPro" id="IPR008927">
    <property type="entry name" value="6-PGluconate_DH-like_C_sf"/>
</dbReference>
<reference evidence="6" key="2">
    <citation type="submission" date="2021-04" db="EMBL/GenBank/DDBJ databases">
        <authorList>
            <person name="Gilroy R."/>
        </authorList>
    </citation>
    <scope>NUCLEOTIDE SEQUENCE</scope>
    <source>
        <strain evidence="6">742</strain>
    </source>
</reference>
<evidence type="ECO:0000259" key="5">
    <source>
        <dbReference type="PROSITE" id="PS51176"/>
    </source>
</evidence>
<dbReference type="Proteomes" id="UP000824178">
    <property type="component" value="Unassembled WGS sequence"/>
</dbReference>
<evidence type="ECO:0000256" key="4">
    <source>
        <dbReference type="SAM" id="Coils"/>
    </source>
</evidence>
<feature type="coiled-coil region" evidence="4">
    <location>
        <begin position="237"/>
        <end position="264"/>
    </location>
</feature>